<keyword evidence="5 8" id="KW-0012">Acyltransferase</keyword>
<keyword evidence="2" id="KW-0444">Lipid biosynthesis</keyword>
<evidence type="ECO:0000256" key="3">
    <source>
        <dbReference type="ARBA" id="ARBA00022679"/>
    </source>
</evidence>
<dbReference type="PANTHER" id="PTHR10434:SF64">
    <property type="entry name" value="1-ACYL-SN-GLYCEROL-3-PHOSPHATE ACYLTRANSFERASE-RELATED"/>
    <property type="match status" value="1"/>
</dbReference>
<name>A0ABN2FPJ5_9ACTN</name>
<evidence type="ECO:0000259" key="7">
    <source>
        <dbReference type="SMART" id="SM00563"/>
    </source>
</evidence>
<keyword evidence="4" id="KW-0443">Lipid metabolism</keyword>
<dbReference type="Proteomes" id="UP001500618">
    <property type="component" value="Unassembled WGS sequence"/>
</dbReference>
<evidence type="ECO:0000256" key="6">
    <source>
        <dbReference type="SAM" id="MobiDB-lite"/>
    </source>
</evidence>
<protein>
    <submittedName>
        <fullName evidence="8">Lysophospholipid acyltransferase family protein</fullName>
    </submittedName>
</protein>
<organism evidence="8 9">
    <name type="scientific">Fodinicola feengrottensis</name>
    <dbReference type="NCBI Taxonomy" id="435914"/>
    <lineage>
        <taxon>Bacteria</taxon>
        <taxon>Bacillati</taxon>
        <taxon>Actinomycetota</taxon>
        <taxon>Actinomycetes</taxon>
        <taxon>Mycobacteriales</taxon>
        <taxon>Fodinicola</taxon>
    </lineage>
</organism>
<dbReference type="SUPFAM" id="SSF69593">
    <property type="entry name" value="Glycerol-3-phosphate (1)-acyltransferase"/>
    <property type="match status" value="1"/>
</dbReference>
<comment type="pathway">
    <text evidence="1">Lipid metabolism.</text>
</comment>
<keyword evidence="9" id="KW-1185">Reference proteome</keyword>
<feature type="region of interest" description="Disordered" evidence="6">
    <location>
        <begin position="239"/>
        <end position="263"/>
    </location>
</feature>
<accession>A0ABN2FPJ5</accession>
<dbReference type="Pfam" id="PF01553">
    <property type="entry name" value="Acyltransferase"/>
    <property type="match status" value="1"/>
</dbReference>
<comment type="caution">
    <text evidence="8">The sequence shown here is derived from an EMBL/GenBank/DDBJ whole genome shotgun (WGS) entry which is preliminary data.</text>
</comment>
<reference evidence="8 9" key="1">
    <citation type="journal article" date="2019" name="Int. J. Syst. Evol. Microbiol.">
        <title>The Global Catalogue of Microorganisms (GCM) 10K type strain sequencing project: providing services to taxonomists for standard genome sequencing and annotation.</title>
        <authorList>
            <consortium name="The Broad Institute Genomics Platform"/>
            <consortium name="The Broad Institute Genome Sequencing Center for Infectious Disease"/>
            <person name="Wu L."/>
            <person name="Ma J."/>
        </authorList>
    </citation>
    <scope>NUCLEOTIDE SEQUENCE [LARGE SCALE GENOMIC DNA]</scope>
    <source>
        <strain evidence="8 9">JCM 14718</strain>
    </source>
</reference>
<dbReference type="PANTHER" id="PTHR10434">
    <property type="entry name" value="1-ACYL-SN-GLYCEROL-3-PHOSPHATE ACYLTRANSFERASE"/>
    <property type="match status" value="1"/>
</dbReference>
<dbReference type="InterPro" id="IPR002123">
    <property type="entry name" value="Plipid/glycerol_acylTrfase"/>
</dbReference>
<evidence type="ECO:0000313" key="9">
    <source>
        <dbReference type="Proteomes" id="UP001500618"/>
    </source>
</evidence>
<dbReference type="GO" id="GO:0016746">
    <property type="term" value="F:acyltransferase activity"/>
    <property type="evidence" value="ECO:0007669"/>
    <property type="project" value="UniProtKB-KW"/>
</dbReference>
<evidence type="ECO:0000256" key="2">
    <source>
        <dbReference type="ARBA" id="ARBA00022516"/>
    </source>
</evidence>
<evidence type="ECO:0000256" key="4">
    <source>
        <dbReference type="ARBA" id="ARBA00023098"/>
    </source>
</evidence>
<keyword evidence="3" id="KW-0808">Transferase</keyword>
<dbReference type="CDD" id="cd07989">
    <property type="entry name" value="LPLAT_AGPAT-like"/>
    <property type="match status" value="1"/>
</dbReference>
<feature type="domain" description="Phospholipid/glycerol acyltransferase" evidence="7">
    <location>
        <begin position="66"/>
        <end position="178"/>
    </location>
</feature>
<evidence type="ECO:0000256" key="5">
    <source>
        <dbReference type="ARBA" id="ARBA00023315"/>
    </source>
</evidence>
<sequence length="263" mass="27792">MPRRIGRLLAALLLILSGFVFSPLLVVLSRRRRLAAVRIGARLLLHSLGIALTIRGRLARPGGQAVLYVGNHTSWIDILAMIAVQPCRHVAKSGVRGWPVIGPIATAAGTVWMDRDKLSTLPAAVERVARALRISGAVAGFPEGTTWCGRERGPFKPAIFEAAVRAGALVQPVALQFADGRTAFVGDDTLVASVWRTVSLRRPRLVVLAITPLDATQVRSRGALADATATAIAGALRESPVRTPATAPTRVRPALPAGSPSLA</sequence>
<evidence type="ECO:0000313" key="8">
    <source>
        <dbReference type="EMBL" id="GAA1655208.1"/>
    </source>
</evidence>
<gene>
    <name evidence="8" type="ORF">GCM10009765_00420</name>
</gene>
<dbReference type="SMART" id="SM00563">
    <property type="entry name" value="PlsC"/>
    <property type="match status" value="1"/>
</dbReference>
<dbReference type="EMBL" id="BAAANY010000001">
    <property type="protein sequence ID" value="GAA1655208.1"/>
    <property type="molecule type" value="Genomic_DNA"/>
</dbReference>
<proteinExistence type="predicted"/>
<evidence type="ECO:0000256" key="1">
    <source>
        <dbReference type="ARBA" id="ARBA00005189"/>
    </source>
</evidence>